<dbReference type="InterPro" id="IPR006121">
    <property type="entry name" value="HMA_dom"/>
</dbReference>
<evidence type="ECO:0000256" key="8">
    <source>
        <dbReference type="ARBA" id="ARBA00022967"/>
    </source>
</evidence>
<keyword evidence="10 11" id="KW-0472">Membrane</keyword>
<feature type="transmembrane region" description="Helical" evidence="11">
    <location>
        <begin position="377"/>
        <end position="396"/>
    </location>
</feature>
<dbReference type="Pfam" id="PF00702">
    <property type="entry name" value="Hydrolase"/>
    <property type="match status" value="1"/>
</dbReference>
<dbReference type="GO" id="GO:0043682">
    <property type="term" value="F:P-type divalent copper transporter activity"/>
    <property type="evidence" value="ECO:0007669"/>
    <property type="project" value="TreeGrafter"/>
</dbReference>
<dbReference type="Gene3D" id="3.40.50.1000">
    <property type="entry name" value="HAD superfamily/HAD-like"/>
    <property type="match status" value="1"/>
</dbReference>
<evidence type="ECO:0000313" key="13">
    <source>
        <dbReference type="EMBL" id="ACZ18846.1"/>
    </source>
</evidence>
<dbReference type="SUPFAM" id="SSF81665">
    <property type="entry name" value="Calcium ATPase, transmembrane domain M"/>
    <property type="match status" value="1"/>
</dbReference>
<feature type="transmembrane region" description="Helical" evidence="11">
    <location>
        <begin position="329"/>
        <end position="350"/>
    </location>
</feature>
<dbReference type="InterPro" id="IPR001757">
    <property type="entry name" value="P_typ_ATPase"/>
</dbReference>
<dbReference type="CDD" id="cd02094">
    <property type="entry name" value="P-type_ATPase_Cu-like"/>
    <property type="match status" value="1"/>
</dbReference>
<dbReference type="PROSITE" id="PS00154">
    <property type="entry name" value="ATPASE_E1_E2"/>
    <property type="match status" value="1"/>
</dbReference>
<dbReference type="KEGG" id="tai:Taci_0610"/>
<organism evidence="13 14">
    <name type="scientific">Thermanaerovibrio acidaminovorans (strain ATCC 49978 / DSM 6589 / Su883)</name>
    <name type="common">Selenomonas acidaminovorans</name>
    <dbReference type="NCBI Taxonomy" id="525903"/>
    <lineage>
        <taxon>Bacteria</taxon>
        <taxon>Thermotogati</taxon>
        <taxon>Synergistota</taxon>
        <taxon>Synergistia</taxon>
        <taxon>Synergistales</taxon>
        <taxon>Synergistaceae</taxon>
        <taxon>Thermanaerovibrio</taxon>
    </lineage>
</organism>
<dbReference type="Pfam" id="PF00122">
    <property type="entry name" value="E1-E2_ATPase"/>
    <property type="match status" value="1"/>
</dbReference>
<dbReference type="CDD" id="cd00371">
    <property type="entry name" value="HMA"/>
    <property type="match status" value="1"/>
</dbReference>
<dbReference type="Gene3D" id="3.30.70.100">
    <property type="match status" value="1"/>
</dbReference>
<dbReference type="GO" id="GO:0005886">
    <property type="term" value="C:plasma membrane"/>
    <property type="evidence" value="ECO:0007669"/>
    <property type="project" value="UniProtKB-SubCell"/>
</dbReference>
<dbReference type="InterPro" id="IPR017969">
    <property type="entry name" value="Heavy-metal-associated_CS"/>
</dbReference>
<dbReference type="NCBIfam" id="TIGR01494">
    <property type="entry name" value="ATPase_P-type"/>
    <property type="match status" value="1"/>
</dbReference>
<dbReference type="InterPro" id="IPR059000">
    <property type="entry name" value="ATPase_P-type_domA"/>
</dbReference>
<dbReference type="InterPro" id="IPR023298">
    <property type="entry name" value="ATPase_P-typ_TM_dom_sf"/>
</dbReference>
<keyword evidence="6 11" id="KW-0547">Nucleotide-binding</keyword>
<evidence type="ECO:0000313" key="14">
    <source>
        <dbReference type="Proteomes" id="UP000002030"/>
    </source>
</evidence>
<dbReference type="InterPro" id="IPR008250">
    <property type="entry name" value="ATPase_P-typ_transduc_dom_A_sf"/>
</dbReference>
<dbReference type="GO" id="GO:0005507">
    <property type="term" value="F:copper ion binding"/>
    <property type="evidence" value="ECO:0007669"/>
    <property type="project" value="TreeGrafter"/>
</dbReference>
<feature type="transmembrane region" description="Helical" evidence="11">
    <location>
        <begin position="122"/>
        <end position="141"/>
    </location>
</feature>
<gene>
    <name evidence="13" type="ordered locus">Taci_0610</name>
</gene>
<keyword evidence="7 11" id="KW-0067">ATP-binding</keyword>
<feature type="transmembrane region" description="Helical" evidence="11">
    <location>
        <begin position="153"/>
        <end position="172"/>
    </location>
</feature>
<feature type="transmembrane region" description="Helical" evidence="11">
    <location>
        <begin position="673"/>
        <end position="693"/>
    </location>
</feature>
<dbReference type="Gene3D" id="2.70.150.10">
    <property type="entry name" value="Calcium-transporting ATPase, cytoplasmic transduction domain A"/>
    <property type="match status" value="1"/>
</dbReference>
<accession>D1B993</accession>
<dbReference type="NCBIfam" id="TIGR01525">
    <property type="entry name" value="ATPase-IB_hvy"/>
    <property type="match status" value="1"/>
</dbReference>
<evidence type="ECO:0000256" key="5">
    <source>
        <dbReference type="ARBA" id="ARBA00022723"/>
    </source>
</evidence>
<dbReference type="Gene3D" id="3.40.1110.10">
    <property type="entry name" value="Calcium-transporting ATPase, cytoplasmic domain N"/>
    <property type="match status" value="1"/>
</dbReference>
<comment type="similarity">
    <text evidence="2 11">Belongs to the cation transport ATPase (P-type) (TC 3.A.3) family. Type IB subfamily.</text>
</comment>
<comment type="subcellular location">
    <subcellularLocation>
        <location evidence="1">Cell membrane</location>
        <topology evidence="1">Multi-pass membrane protein</topology>
    </subcellularLocation>
</comment>
<dbReference type="InterPro" id="IPR036412">
    <property type="entry name" value="HAD-like_sf"/>
</dbReference>
<keyword evidence="14" id="KW-1185">Reference proteome</keyword>
<dbReference type="PROSITE" id="PS01047">
    <property type="entry name" value="HMA_1"/>
    <property type="match status" value="1"/>
</dbReference>
<keyword evidence="9 11" id="KW-1133">Transmembrane helix</keyword>
<feature type="transmembrane region" description="Helical" evidence="11">
    <location>
        <begin position="178"/>
        <end position="195"/>
    </location>
</feature>
<keyword evidence="8" id="KW-1278">Translocase</keyword>
<dbReference type="SUPFAM" id="SSF81653">
    <property type="entry name" value="Calcium ATPase, transduction domain A"/>
    <property type="match status" value="1"/>
</dbReference>
<dbReference type="PATRIC" id="fig|525903.6.peg.616"/>
<protein>
    <submittedName>
        <fullName evidence="13">Heavy metal translocating P-type ATPase</fullName>
    </submittedName>
</protein>
<evidence type="ECO:0000256" key="10">
    <source>
        <dbReference type="ARBA" id="ARBA00023136"/>
    </source>
</evidence>
<dbReference type="GO" id="GO:0055070">
    <property type="term" value="P:copper ion homeostasis"/>
    <property type="evidence" value="ECO:0007669"/>
    <property type="project" value="TreeGrafter"/>
</dbReference>
<proteinExistence type="inferred from homology"/>
<dbReference type="InterPro" id="IPR018303">
    <property type="entry name" value="ATPase_P-typ_P_site"/>
</dbReference>
<dbReference type="InterPro" id="IPR036163">
    <property type="entry name" value="HMA_dom_sf"/>
</dbReference>
<evidence type="ECO:0000256" key="4">
    <source>
        <dbReference type="ARBA" id="ARBA00022692"/>
    </source>
</evidence>
<evidence type="ECO:0000256" key="11">
    <source>
        <dbReference type="RuleBase" id="RU362081"/>
    </source>
</evidence>
<dbReference type="PANTHER" id="PTHR43520:SF8">
    <property type="entry name" value="P-TYPE CU(+) TRANSPORTER"/>
    <property type="match status" value="1"/>
</dbReference>
<evidence type="ECO:0000256" key="2">
    <source>
        <dbReference type="ARBA" id="ARBA00006024"/>
    </source>
</evidence>
<dbReference type="Pfam" id="PF00403">
    <property type="entry name" value="HMA"/>
    <property type="match status" value="1"/>
</dbReference>
<reference evidence="13 14" key="1">
    <citation type="journal article" date="2009" name="Stand. Genomic Sci.">
        <title>Complete genome sequence of Thermanaerovibrio acidaminovorans type strain (Su883).</title>
        <authorList>
            <person name="Chovatia M."/>
            <person name="Sikorski J."/>
            <person name="Schroder M."/>
            <person name="Lapidus A."/>
            <person name="Nolan M."/>
            <person name="Tice H."/>
            <person name="Glavina Del Rio T."/>
            <person name="Copeland A."/>
            <person name="Cheng J.F."/>
            <person name="Lucas S."/>
            <person name="Chen F."/>
            <person name="Bruce D."/>
            <person name="Goodwin L."/>
            <person name="Pitluck S."/>
            <person name="Ivanova N."/>
            <person name="Mavromatis K."/>
            <person name="Ovchinnikova G."/>
            <person name="Pati A."/>
            <person name="Chen A."/>
            <person name="Palaniappan K."/>
            <person name="Land M."/>
            <person name="Hauser L."/>
            <person name="Chang Y.J."/>
            <person name="Jeffries C.D."/>
            <person name="Chain P."/>
            <person name="Saunders E."/>
            <person name="Detter J.C."/>
            <person name="Brettin T."/>
            <person name="Rohde M."/>
            <person name="Goker M."/>
            <person name="Spring S."/>
            <person name="Bristow J."/>
            <person name="Markowitz V."/>
            <person name="Hugenholtz P."/>
            <person name="Kyrpides N.C."/>
            <person name="Klenk H.P."/>
            <person name="Eisen J.A."/>
        </authorList>
    </citation>
    <scope>NUCLEOTIDE SEQUENCE [LARGE SCALE GENOMIC DNA]</scope>
    <source>
        <strain evidence="14">ATCC 49978 / DSM 6589 / Su883</strain>
    </source>
</reference>
<keyword evidence="3 11" id="KW-1003">Cell membrane</keyword>
<dbReference type="STRING" id="525903.Taci_0610"/>
<dbReference type="EMBL" id="CP001818">
    <property type="protein sequence ID" value="ACZ18846.1"/>
    <property type="molecule type" value="Genomic_DNA"/>
</dbReference>
<evidence type="ECO:0000259" key="12">
    <source>
        <dbReference type="PROSITE" id="PS50846"/>
    </source>
</evidence>
<dbReference type="PRINTS" id="PR00119">
    <property type="entry name" value="CATATPASE"/>
</dbReference>
<evidence type="ECO:0000256" key="9">
    <source>
        <dbReference type="ARBA" id="ARBA00022989"/>
    </source>
</evidence>
<keyword evidence="4 11" id="KW-0812">Transmembrane</keyword>
<dbReference type="Proteomes" id="UP000002030">
    <property type="component" value="Chromosome"/>
</dbReference>
<evidence type="ECO:0000256" key="1">
    <source>
        <dbReference type="ARBA" id="ARBA00004651"/>
    </source>
</evidence>
<feature type="transmembrane region" description="Helical" evidence="11">
    <location>
        <begin position="90"/>
        <end position="110"/>
    </location>
</feature>
<dbReference type="EnsemblBacteria" id="ACZ18846">
    <property type="protein sequence ID" value="ACZ18846"/>
    <property type="gene ID" value="Taci_0610"/>
</dbReference>
<dbReference type="GO" id="GO:0005524">
    <property type="term" value="F:ATP binding"/>
    <property type="evidence" value="ECO:0007669"/>
    <property type="project" value="UniProtKB-UniRule"/>
</dbReference>
<evidence type="ECO:0000256" key="3">
    <source>
        <dbReference type="ARBA" id="ARBA00022475"/>
    </source>
</evidence>
<dbReference type="GO" id="GO:0016887">
    <property type="term" value="F:ATP hydrolysis activity"/>
    <property type="evidence" value="ECO:0007669"/>
    <property type="project" value="InterPro"/>
</dbReference>
<dbReference type="HOGENOM" id="CLU_001771_11_2_0"/>
<dbReference type="AlphaFoldDB" id="D1B993"/>
<dbReference type="eggNOG" id="COG2217">
    <property type="taxonomic scope" value="Bacteria"/>
</dbReference>
<dbReference type="PROSITE" id="PS01229">
    <property type="entry name" value="COF_2"/>
    <property type="match status" value="1"/>
</dbReference>
<dbReference type="OrthoDB" id="9813266at2"/>
<dbReference type="InterPro" id="IPR023214">
    <property type="entry name" value="HAD_sf"/>
</dbReference>
<dbReference type="InterPro" id="IPR027256">
    <property type="entry name" value="P-typ_ATPase_IB"/>
</dbReference>
<dbReference type="SUPFAM" id="SSF55008">
    <property type="entry name" value="HMA, heavy metal-associated domain"/>
    <property type="match status" value="1"/>
</dbReference>
<keyword evidence="5 11" id="KW-0479">Metal-binding</keyword>
<feature type="transmembrane region" description="Helical" evidence="11">
    <location>
        <begin position="699"/>
        <end position="717"/>
    </location>
</feature>
<name>D1B993_THEAS</name>
<dbReference type="SUPFAM" id="SSF56784">
    <property type="entry name" value="HAD-like"/>
    <property type="match status" value="1"/>
</dbReference>
<sequence>MQEGVRRTYRVSGMTCATCARMLQRSLSRVEGVIFASVDLATETALVISSDDVPEGVLLKAAESAGYPMVPFDQAPDVEEGRYRRVIRDLAASLGLSLPVWINMVHHMVLHGGGLIPRWLEVVLGFGAVFLGGRGIFRGAYIAVSHLHANMDVLIGLGAAAGWITGLVNLLAPEVPSFLPVGTMMVALHLLGRFIESHLRDRASKKVKGLLNLKARTARVVRDGVEEILPEEMLREGDLVRLLPGERVPADGVVLEGESALDESFITGESKAVHKRPGDQLTSGSVNLNGVLLMEAQRVGDDSFVSQMVRMVRESQGARTPIQALADRVTMYFVPGVLLLALVSALAWHLGFPIMDGLRTRVAGLVGLGGGQVPWPWLYAAMATLVIACPCALGLATPMALAVATGEASSLGVLIRDGEAFQELGKVDVVVFDKTGTVTHGRPRVVDHSLPPWALSAVLSLEARSSHPIAKGVCAFLTDLGVQQVPVEDQAEEPGRGVVGTVDGVRWFVGRPDGDRWDSWSREGLTVVEVRRDREVVGALALRDPLREDAKRVIEELVSRGIRPMMATGDSQEVASRVAAELGLQDWSFRMRPQDKLQLVNRLQSQGMRVAMVGDGINDAASLKGANVGIAMGSGLDLAIESADLVLVRGGLYGVVGAVDVSRSLTRIIAQNLAGAFIYNVLFIPMAMVGLMHPMLAELAMLCSSITVIINSLRIRARR</sequence>
<dbReference type="PANTHER" id="PTHR43520">
    <property type="entry name" value="ATP7, ISOFORM B"/>
    <property type="match status" value="1"/>
</dbReference>
<dbReference type="InterPro" id="IPR023299">
    <property type="entry name" value="ATPase_P-typ_cyto_dom_N"/>
</dbReference>
<dbReference type="PROSITE" id="PS50846">
    <property type="entry name" value="HMA_2"/>
    <property type="match status" value="1"/>
</dbReference>
<feature type="domain" description="HMA" evidence="12">
    <location>
        <begin position="5"/>
        <end position="70"/>
    </location>
</feature>
<evidence type="ECO:0000256" key="7">
    <source>
        <dbReference type="ARBA" id="ARBA00022840"/>
    </source>
</evidence>
<evidence type="ECO:0000256" key="6">
    <source>
        <dbReference type="ARBA" id="ARBA00022741"/>
    </source>
</evidence>
<dbReference type="FunFam" id="2.70.150.10:FF:000020">
    <property type="entry name" value="Copper-exporting P-type ATPase A"/>
    <property type="match status" value="1"/>
</dbReference>